<organism evidence="1 2">
    <name type="scientific">Christiangramia flava JLT2011</name>
    <dbReference type="NCBI Taxonomy" id="1229726"/>
    <lineage>
        <taxon>Bacteria</taxon>
        <taxon>Pseudomonadati</taxon>
        <taxon>Bacteroidota</taxon>
        <taxon>Flavobacteriia</taxon>
        <taxon>Flavobacteriales</taxon>
        <taxon>Flavobacteriaceae</taxon>
        <taxon>Christiangramia</taxon>
    </lineage>
</organism>
<protein>
    <submittedName>
        <fullName evidence="1">Uncharacterized protein</fullName>
    </submittedName>
</protein>
<proteinExistence type="predicted"/>
<evidence type="ECO:0000313" key="1">
    <source>
        <dbReference type="EMBL" id="APU69556.1"/>
    </source>
</evidence>
<dbReference type="RefSeq" id="WP_083645209.1">
    <property type="nucleotide sequence ID" value="NZ_AMRU01000034.1"/>
</dbReference>
<dbReference type="OrthoDB" id="1449204at2"/>
<dbReference type="KEGG" id="gfl:GRFL_2832"/>
<dbReference type="Proteomes" id="UP000186230">
    <property type="component" value="Chromosome"/>
</dbReference>
<accession>A0A1L7I7I7</accession>
<evidence type="ECO:0000313" key="2">
    <source>
        <dbReference type="Proteomes" id="UP000186230"/>
    </source>
</evidence>
<reference evidence="1 2" key="1">
    <citation type="submission" date="2016-07" db="EMBL/GenBank/DDBJ databases">
        <title>Multi-omics approach to identify versatile polysaccharide utilization systems of a marine flavobacterium Gramella flava.</title>
        <authorList>
            <person name="Tang K."/>
        </authorList>
    </citation>
    <scope>NUCLEOTIDE SEQUENCE [LARGE SCALE GENOMIC DNA]</scope>
    <source>
        <strain evidence="1 2">JLT2011</strain>
    </source>
</reference>
<dbReference type="AlphaFoldDB" id="A0A1L7I7I7"/>
<sequence>MTEKKIENFIDSNDKDLNKDYLDKLLEKLKTVKSENNKIQLWMIILVVIYYGLDFQLISDLNYGPLSIKSDHEFIRLFIPPLFTYFLLQFATLNAQRGALIKSVRVFGRKIYKLENNIKEKSFYSNEFLHLIMPFSLAEETQSKYLGDNNWVTTILSIPLFLIFISPLIFEYYAIKNLILNNEATLFNITIIAFTIWLVIVIIGYYFKLIRLSVREVKQDFKRTPTPGANNG</sequence>
<keyword evidence="2" id="KW-1185">Reference proteome</keyword>
<name>A0A1L7I7I7_9FLAO</name>
<gene>
    <name evidence="1" type="ORF">GRFL_2832</name>
</gene>
<dbReference type="EMBL" id="CP016359">
    <property type="protein sequence ID" value="APU69556.1"/>
    <property type="molecule type" value="Genomic_DNA"/>
</dbReference>